<gene>
    <name evidence="1" type="ORF">LTR24_002934</name>
</gene>
<name>A0ABR0KGB1_9EURO</name>
<comment type="caution">
    <text evidence="1">The sequence shown here is derived from an EMBL/GenBank/DDBJ whole genome shotgun (WGS) entry which is preliminary data.</text>
</comment>
<reference evidence="1 2" key="1">
    <citation type="submission" date="2023-08" db="EMBL/GenBank/DDBJ databases">
        <title>Black Yeasts Isolated from many extreme environments.</title>
        <authorList>
            <person name="Coleine C."/>
            <person name="Stajich J.E."/>
            <person name="Selbmann L."/>
        </authorList>
    </citation>
    <scope>NUCLEOTIDE SEQUENCE [LARGE SCALE GENOMIC DNA]</scope>
    <source>
        <strain evidence="1 2">CCFEE 5885</strain>
    </source>
</reference>
<evidence type="ECO:0000313" key="1">
    <source>
        <dbReference type="EMBL" id="KAK5095717.1"/>
    </source>
</evidence>
<accession>A0ABR0KGB1</accession>
<dbReference type="Proteomes" id="UP001345013">
    <property type="component" value="Unassembled WGS sequence"/>
</dbReference>
<dbReference type="EMBL" id="JAVRRG010000026">
    <property type="protein sequence ID" value="KAK5095717.1"/>
    <property type="molecule type" value="Genomic_DNA"/>
</dbReference>
<protein>
    <submittedName>
        <fullName evidence="1">Uncharacterized protein</fullName>
    </submittedName>
</protein>
<organism evidence="1 2">
    <name type="scientific">Lithohypha guttulata</name>
    <dbReference type="NCBI Taxonomy" id="1690604"/>
    <lineage>
        <taxon>Eukaryota</taxon>
        <taxon>Fungi</taxon>
        <taxon>Dikarya</taxon>
        <taxon>Ascomycota</taxon>
        <taxon>Pezizomycotina</taxon>
        <taxon>Eurotiomycetes</taxon>
        <taxon>Chaetothyriomycetidae</taxon>
        <taxon>Chaetothyriales</taxon>
        <taxon>Trichomeriaceae</taxon>
        <taxon>Lithohypha</taxon>
    </lineage>
</organism>
<evidence type="ECO:0000313" key="2">
    <source>
        <dbReference type="Proteomes" id="UP001345013"/>
    </source>
</evidence>
<proteinExistence type="predicted"/>
<keyword evidence="2" id="KW-1185">Reference proteome</keyword>
<sequence length="80" mass="8796">MQTTRRLIVILVGLLLLILLFKVLLHPSFLAVPAPYRSDLSDEEKKAAFDYLDEHEQPSNADDVVVPDADAAMKLAYGGG</sequence>